<feature type="non-terminal residue" evidence="3">
    <location>
        <position position="1"/>
    </location>
</feature>
<dbReference type="EMBL" id="CAJOBP010053100">
    <property type="protein sequence ID" value="CAF4820763.1"/>
    <property type="molecule type" value="Genomic_DNA"/>
</dbReference>
<dbReference type="PANTHER" id="PTHR43381">
    <property type="entry name" value="TRANSLATION INITIATION FACTOR IF-2-RELATED"/>
    <property type="match status" value="1"/>
</dbReference>
<dbReference type="PANTHER" id="PTHR43381:SF4">
    <property type="entry name" value="EUKARYOTIC TRANSLATION INITIATION FACTOR 5B"/>
    <property type="match status" value="1"/>
</dbReference>
<dbReference type="Proteomes" id="UP000663873">
    <property type="component" value="Unassembled WGS sequence"/>
</dbReference>
<dbReference type="AlphaFoldDB" id="A0A821QER4"/>
<dbReference type="InterPro" id="IPR009000">
    <property type="entry name" value="Transl_B-barrel_sf"/>
</dbReference>
<evidence type="ECO:0000313" key="4">
    <source>
        <dbReference type="Proteomes" id="UP000663873"/>
    </source>
</evidence>
<evidence type="ECO:0000256" key="2">
    <source>
        <dbReference type="ARBA" id="ARBA00023134"/>
    </source>
</evidence>
<dbReference type="InterPro" id="IPR015760">
    <property type="entry name" value="TIF_IF2"/>
</dbReference>
<keyword evidence="4" id="KW-1185">Reference proteome</keyword>
<name>A0A821QER4_9BILA</name>
<protein>
    <recommendedName>
        <fullName evidence="5">Eukaryotic translation initiation factor 5B</fullName>
    </recommendedName>
</protein>
<reference evidence="3" key="1">
    <citation type="submission" date="2021-02" db="EMBL/GenBank/DDBJ databases">
        <authorList>
            <person name="Nowell W R."/>
        </authorList>
    </citation>
    <scope>NUCLEOTIDE SEQUENCE</scope>
</reference>
<evidence type="ECO:0008006" key="5">
    <source>
        <dbReference type="Google" id="ProtNLM"/>
    </source>
</evidence>
<accession>A0A821QER4</accession>
<dbReference type="GO" id="GO:0005525">
    <property type="term" value="F:GTP binding"/>
    <property type="evidence" value="ECO:0007669"/>
    <property type="project" value="UniProtKB-KW"/>
</dbReference>
<sequence length="98" mass="10766">MTIDIALVNGCLSVGDKIIIAGQEGPIVTQIRRLLIPASNQELRTTNQYQNEDTIKGARGIKIVARGLEKAMAGLPLFVARQTDEIDFYKNEIGIILK</sequence>
<gene>
    <name evidence="3" type="ORF">UJA718_LOCUS42153</name>
</gene>
<dbReference type="GO" id="GO:0005739">
    <property type="term" value="C:mitochondrion"/>
    <property type="evidence" value="ECO:0007669"/>
    <property type="project" value="TreeGrafter"/>
</dbReference>
<dbReference type="Gene3D" id="2.40.30.10">
    <property type="entry name" value="Translation factors"/>
    <property type="match status" value="1"/>
</dbReference>
<keyword evidence="2" id="KW-0342">GTP-binding</keyword>
<evidence type="ECO:0000256" key="1">
    <source>
        <dbReference type="ARBA" id="ARBA00022741"/>
    </source>
</evidence>
<proteinExistence type="predicted"/>
<comment type="caution">
    <text evidence="3">The sequence shown here is derived from an EMBL/GenBank/DDBJ whole genome shotgun (WGS) entry which is preliminary data.</text>
</comment>
<evidence type="ECO:0000313" key="3">
    <source>
        <dbReference type="EMBL" id="CAF4820763.1"/>
    </source>
</evidence>
<dbReference type="SUPFAM" id="SSF50447">
    <property type="entry name" value="Translation proteins"/>
    <property type="match status" value="1"/>
</dbReference>
<dbReference type="GO" id="GO:0003743">
    <property type="term" value="F:translation initiation factor activity"/>
    <property type="evidence" value="ECO:0007669"/>
    <property type="project" value="TreeGrafter"/>
</dbReference>
<organism evidence="3 4">
    <name type="scientific">Rotaria socialis</name>
    <dbReference type="NCBI Taxonomy" id="392032"/>
    <lineage>
        <taxon>Eukaryota</taxon>
        <taxon>Metazoa</taxon>
        <taxon>Spiralia</taxon>
        <taxon>Gnathifera</taxon>
        <taxon>Rotifera</taxon>
        <taxon>Eurotatoria</taxon>
        <taxon>Bdelloidea</taxon>
        <taxon>Philodinida</taxon>
        <taxon>Philodinidae</taxon>
        <taxon>Rotaria</taxon>
    </lineage>
</organism>
<keyword evidence="1" id="KW-0547">Nucleotide-binding</keyword>